<evidence type="ECO:0000256" key="9">
    <source>
        <dbReference type="ARBA" id="ARBA00034808"/>
    </source>
</evidence>
<dbReference type="InterPro" id="IPR014016">
    <property type="entry name" value="UvrD-like_ATP-bd"/>
</dbReference>
<dbReference type="Gene3D" id="3.40.50.300">
    <property type="entry name" value="P-loop containing nucleotide triphosphate hydrolases"/>
    <property type="match status" value="3"/>
</dbReference>
<evidence type="ECO:0000256" key="8">
    <source>
        <dbReference type="ARBA" id="ARBA00034617"/>
    </source>
</evidence>
<keyword evidence="5 12" id="KW-0067">ATP-binding</keyword>
<evidence type="ECO:0000256" key="4">
    <source>
        <dbReference type="ARBA" id="ARBA00022806"/>
    </source>
</evidence>
<keyword evidence="3 12" id="KW-0378">Hydrolase</keyword>
<evidence type="ECO:0000259" key="15">
    <source>
        <dbReference type="PROSITE" id="PS51217"/>
    </source>
</evidence>
<gene>
    <name evidence="16" type="ORF">AACH10_01315</name>
</gene>
<accession>A0ABU9CD98</accession>
<comment type="catalytic activity">
    <reaction evidence="8">
        <text>Couples ATP hydrolysis with the unwinding of duplex DNA by translocating in the 3'-5' direction.</text>
        <dbReference type="EC" id="5.6.2.4"/>
    </reaction>
</comment>
<name>A0ABU9CD98_9BURK</name>
<keyword evidence="6" id="KW-0238">DNA-binding</keyword>
<feature type="compositionally biased region" description="Basic and acidic residues" evidence="13">
    <location>
        <begin position="747"/>
        <end position="760"/>
    </location>
</feature>
<dbReference type="InterPro" id="IPR014017">
    <property type="entry name" value="DNA_helicase_UvrD-like_C"/>
</dbReference>
<comment type="catalytic activity">
    <reaction evidence="11">
        <text>ATP + H2O = ADP + phosphate + H(+)</text>
        <dbReference type="Rhea" id="RHEA:13065"/>
        <dbReference type="ChEBI" id="CHEBI:15377"/>
        <dbReference type="ChEBI" id="CHEBI:15378"/>
        <dbReference type="ChEBI" id="CHEBI:30616"/>
        <dbReference type="ChEBI" id="CHEBI:43474"/>
        <dbReference type="ChEBI" id="CHEBI:456216"/>
        <dbReference type="EC" id="5.6.2.4"/>
    </reaction>
</comment>
<feature type="region of interest" description="Disordered" evidence="13">
    <location>
        <begin position="728"/>
        <end position="781"/>
    </location>
</feature>
<feature type="domain" description="UvrD-like helicase ATP-binding" evidence="14">
    <location>
        <begin position="26"/>
        <end position="314"/>
    </location>
</feature>
<organism evidence="16 17">
    <name type="scientific">Pseudaquabacterium inlustre</name>
    <dbReference type="NCBI Taxonomy" id="2984192"/>
    <lineage>
        <taxon>Bacteria</taxon>
        <taxon>Pseudomonadati</taxon>
        <taxon>Pseudomonadota</taxon>
        <taxon>Betaproteobacteria</taxon>
        <taxon>Burkholderiales</taxon>
        <taxon>Sphaerotilaceae</taxon>
        <taxon>Pseudaquabacterium</taxon>
    </lineage>
</organism>
<dbReference type="InterPro" id="IPR000212">
    <property type="entry name" value="DNA_helicase_UvrD/REP"/>
</dbReference>
<keyword evidence="4 12" id="KW-0347">Helicase</keyword>
<keyword evidence="7" id="KW-0413">Isomerase</keyword>
<evidence type="ECO:0000256" key="11">
    <source>
        <dbReference type="ARBA" id="ARBA00048988"/>
    </source>
</evidence>
<comment type="caution">
    <text evidence="16">The sequence shown here is derived from an EMBL/GenBank/DDBJ whole genome shotgun (WGS) entry which is preliminary data.</text>
</comment>
<dbReference type="InterPro" id="IPR027417">
    <property type="entry name" value="P-loop_NTPase"/>
</dbReference>
<dbReference type="PROSITE" id="PS51198">
    <property type="entry name" value="UVRD_HELICASE_ATP_BIND"/>
    <property type="match status" value="1"/>
</dbReference>
<evidence type="ECO:0000256" key="7">
    <source>
        <dbReference type="ARBA" id="ARBA00023235"/>
    </source>
</evidence>
<evidence type="ECO:0000256" key="10">
    <source>
        <dbReference type="ARBA" id="ARBA00034923"/>
    </source>
</evidence>
<evidence type="ECO:0000313" key="17">
    <source>
        <dbReference type="Proteomes" id="UP001365405"/>
    </source>
</evidence>
<feature type="binding site" evidence="12">
    <location>
        <begin position="47"/>
        <end position="54"/>
    </location>
    <ligand>
        <name>ATP</name>
        <dbReference type="ChEBI" id="CHEBI:30616"/>
    </ligand>
</feature>
<dbReference type="PANTHER" id="PTHR11070">
    <property type="entry name" value="UVRD / RECB / PCRA DNA HELICASE FAMILY MEMBER"/>
    <property type="match status" value="1"/>
</dbReference>
<dbReference type="PANTHER" id="PTHR11070:SF2">
    <property type="entry name" value="ATP-DEPENDENT DNA HELICASE SRS2"/>
    <property type="match status" value="1"/>
</dbReference>
<evidence type="ECO:0000256" key="3">
    <source>
        <dbReference type="ARBA" id="ARBA00022801"/>
    </source>
</evidence>
<evidence type="ECO:0000256" key="1">
    <source>
        <dbReference type="ARBA" id="ARBA00009922"/>
    </source>
</evidence>
<dbReference type="CDD" id="cd17932">
    <property type="entry name" value="DEXQc_UvrD"/>
    <property type="match status" value="1"/>
</dbReference>
<feature type="domain" description="UvrD-like helicase C-terminal" evidence="15">
    <location>
        <begin position="315"/>
        <end position="626"/>
    </location>
</feature>
<evidence type="ECO:0000256" key="5">
    <source>
        <dbReference type="ARBA" id="ARBA00022840"/>
    </source>
</evidence>
<dbReference type="Pfam" id="PF00580">
    <property type="entry name" value="UvrD-helicase"/>
    <property type="match status" value="1"/>
</dbReference>
<dbReference type="EC" id="5.6.2.4" evidence="9"/>
<feature type="region of interest" description="Disordered" evidence="13">
    <location>
        <begin position="1"/>
        <end position="24"/>
    </location>
</feature>
<evidence type="ECO:0000259" key="14">
    <source>
        <dbReference type="PROSITE" id="PS51198"/>
    </source>
</evidence>
<dbReference type="Pfam" id="PF13361">
    <property type="entry name" value="UvrD_C"/>
    <property type="match status" value="1"/>
</dbReference>
<evidence type="ECO:0000313" key="16">
    <source>
        <dbReference type="EMBL" id="MEK8048871.1"/>
    </source>
</evidence>
<sequence>MHAPHFHDDPFSPPAPGAGGTARLLEGLNPEQHAAVSLPAEPALILAGAGSGKTRVLTTRIAWLLATGQVSPGGLMAVTFTNKAAKEMLHRLSAMLPVPVRGMWIGTFHGLCNRFLRAHWKLAGLPQGFQILDTGDQLSAVKRVIKAMNLDEQRFVPKQVSWFIAARKEEGERPSDVDARDPNTRTMVEIYRAYEEQCQREGVVDFAELMLRTYELMRDQPALREHYQHRFAHILVDEFQDTNRLQYRWLKMFAPPENTGERARGTLRQSVFAVGDDDQSIYAFRGAQVGNMADFEREYRVRHLIKLERNYRSFGNILDSANALIAHNSKRLGKNLSTEAGPGEPVRVHEATSDYAEAQWLLEEAQGLHRGGLARSEIAILYRSNAQSRVMESALFNAGVPYRVYGGLRFFERAEVKHALAYLRLVENPNDDTSYLRVVNFPTRGIGARTLELLQDAARQSGRSLYQSVSAVAGKGGANLLGFNGLIDGLREATRGLTLREIIEKMLATSGLLDFYRTEKEGQDRIENLEELVNAAEAFVTQEGFGKDAVALPVDEIGPGTLADRREGPDGIAPAPVAPLAPDAETGEIMSPLAAFLTHAALEAGDNQAQAGQDAIQMMTVHSAKGLEFDAVFITGLEESLFPHENAMSDTDGLEEERRLMYVAITRARKRLYLSYSQTRLLHGQTRYNVKSRFLDELPEGALKWLTPRNQGFGSGYAKEYQQAWQRGTGPGGIVGAGRQDNRPPSWRRDSGGDSGDGKRVPWGGRDGYGAGRDAPLTGGGPVPTAMANAQAAKSGHGLRVGQAVFHTKFGEGVVITLEGSGADARAQVNFGRHGPKWLALSVAKLTPVD</sequence>
<dbReference type="InterPro" id="IPR013986">
    <property type="entry name" value="DExx_box_DNA_helicase_dom_sf"/>
</dbReference>
<dbReference type="Proteomes" id="UP001365405">
    <property type="component" value="Unassembled WGS sequence"/>
</dbReference>
<evidence type="ECO:0000256" key="13">
    <source>
        <dbReference type="SAM" id="MobiDB-lite"/>
    </source>
</evidence>
<comment type="similarity">
    <text evidence="1">Belongs to the helicase family. UvrD subfamily.</text>
</comment>
<reference evidence="16 17" key="1">
    <citation type="submission" date="2024-04" db="EMBL/GenBank/DDBJ databases">
        <title>Novel species of the genus Ideonella isolated from streams.</title>
        <authorList>
            <person name="Lu H."/>
        </authorList>
    </citation>
    <scope>NUCLEOTIDE SEQUENCE [LARGE SCALE GENOMIC DNA]</scope>
    <source>
        <strain evidence="16 17">DXS22W</strain>
    </source>
</reference>
<keyword evidence="2 12" id="KW-0547">Nucleotide-binding</keyword>
<evidence type="ECO:0000256" key="12">
    <source>
        <dbReference type="PROSITE-ProRule" id="PRU00560"/>
    </source>
</evidence>
<dbReference type="CDD" id="cd18807">
    <property type="entry name" value="SF1_C_UvrD"/>
    <property type="match status" value="1"/>
</dbReference>
<dbReference type="Gene3D" id="1.10.486.10">
    <property type="entry name" value="PCRA, domain 4"/>
    <property type="match status" value="2"/>
</dbReference>
<dbReference type="EMBL" id="JBBUTH010000001">
    <property type="protein sequence ID" value="MEK8048871.1"/>
    <property type="molecule type" value="Genomic_DNA"/>
</dbReference>
<evidence type="ECO:0000256" key="2">
    <source>
        <dbReference type="ARBA" id="ARBA00022741"/>
    </source>
</evidence>
<evidence type="ECO:0000256" key="6">
    <source>
        <dbReference type="ARBA" id="ARBA00023125"/>
    </source>
</evidence>
<proteinExistence type="inferred from homology"/>
<keyword evidence="17" id="KW-1185">Reference proteome</keyword>
<dbReference type="Pfam" id="PF21196">
    <property type="entry name" value="PcrA_UvrD_tudor"/>
    <property type="match status" value="1"/>
</dbReference>
<dbReference type="Gene3D" id="1.10.10.160">
    <property type="match status" value="1"/>
</dbReference>
<dbReference type="RefSeq" id="WP_341408544.1">
    <property type="nucleotide sequence ID" value="NZ_JBBUTH010000001.1"/>
</dbReference>
<protein>
    <recommendedName>
        <fullName evidence="9">DNA 3'-5' helicase</fullName>
        <ecNumber evidence="9">5.6.2.4</ecNumber>
    </recommendedName>
    <alternativeName>
        <fullName evidence="10">DNA 3'-5' helicase II</fullName>
    </alternativeName>
</protein>
<dbReference type="PROSITE" id="PS51217">
    <property type="entry name" value="UVRD_HELICASE_CTER"/>
    <property type="match status" value="1"/>
</dbReference>
<dbReference type="SUPFAM" id="SSF52540">
    <property type="entry name" value="P-loop containing nucleoside triphosphate hydrolases"/>
    <property type="match status" value="1"/>
</dbReference>
<feature type="compositionally biased region" description="Basic and acidic residues" evidence="13">
    <location>
        <begin position="1"/>
        <end position="10"/>
    </location>
</feature>